<proteinExistence type="predicted"/>
<evidence type="ECO:0000313" key="3">
    <source>
        <dbReference type="Proteomes" id="UP000747542"/>
    </source>
</evidence>
<evidence type="ECO:0000313" key="2">
    <source>
        <dbReference type="EMBL" id="KAG7171783.1"/>
    </source>
</evidence>
<gene>
    <name evidence="2" type="ORF">Hamer_G000694</name>
</gene>
<evidence type="ECO:0000256" key="1">
    <source>
        <dbReference type="SAM" id="MobiDB-lite"/>
    </source>
</evidence>
<keyword evidence="3" id="KW-1185">Reference proteome</keyword>
<dbReference type="Proteomes" id="UP000747542">
    <property type="component" value="Unassembled WGS sequence"/>
</dbReference>
<sequence length="158" mass="17778">MQVSIIDLELTLVSRNEVCIIEQQAVYKFENTRGKSYKKFLMKIFENLRGAILGDAAKQERHPIRTPIRPRELQSSVTAAGDNQLQNGNDIELTTNYNTMQEVPRPTAAVQDAEGGYVGPAAESREARGRPPSLSKYTTRGPQDGWCVEEEDQHLYQP</sequence>
<dbReference type="AlphaFoldDB" id="A0A8J5TEI9"/>
<dbReference type="EMBL" id="JAHLQT010011632">
    <property type="protein sequence ID" value="KAG7171783.1"/>
    <property type="molecule type" value="Genomic_DNA"/>
</dbReference>
<protein>
    <submittedName>
        <fullName evidence="2">Uncharacterized protein</fullName>
    </submittedName>
</protein>
<comment type="caution">
    <text evidence="2">The sequence shown here is derived from an EMBL/GenBank/DDBJ whole genome shotgun (WGS) entry which is preliminary data.</text>
</comment>
<reference evidence="2" key="1">
    <citation type="journal article" date="2021" name="Sci. Adv.">
        <title>The American lobster genome reveals insights on longevity, neural, and immune adaptations.</title>
        <authorList>
            <person name="Polinski J.M."/>
            <person name="Zimin A.V."/>
            <person name="Clark K.F."/>
            <person name="Kohn A.B."/>
            <person name="Sadowski N."/>
            <person name="Timp W."/>
            <person name="Ptitsyn A."/>
            <person name="Khanna P."/>
            <person name="Romanova D.Y."/>
            <person name="Williams P."/>
            <person name="Greenwood S.J."/>
            <person name="Moroz L.L."/>
            <person name="Walt D.R."/>
            <person name="Bodnar A.G."/>
        </authorList>
    </citation>
    <scope>NUCLEOTIDE SEQUENCE</scope>
    <source>
        <strain evidence="2">GMGI-L3</strain>
    </source>
</reference>
<organism evidence="2 3">
    <name type="scientific">Homarus americanus</name>
    <name type="common">American lobster</name>
    <dbReference type="NCBI Taxonomy" id="6706"/>
    <lineage>
        <taxon>Eukaryota</taxon>
        <taxon>Metazoa</taxon>
        <taxon>Ecdysozoa</taxon>
        <taxon>Arthropoda</taxon>
        <taxon>Crustacea</taxon>
        <taxon>Multicrustacea</taxon>
        <taxon>Malacostraca</taxon>
        <taxon>Eumalacostraca</taxon>
        <taxon>Eucarida</taxon>
        <taxon>Decapoda</taxon>
        <taxon>Pleocyemata</taxon>
        <taxon>Astacidea</taxon>
        <taxon>Nephropoidea</taxon>
        <taxon>Nephropidae</taxon>
        <taxon>Homarus</taxon>
    </lineage>
</organism>
<feature type="region of interest" description="Disordered" evidence="1">
    <location>
        <begin position="102"/>
        <end position="158"/>
    </location>
</feature>
<name>A0A8J5TEI9_HOMAM</name>
<accession>A0A8J5TEI9</accession>